<evidence type="ECO:0000256" key="13">
    <source>
        <dbReference type="ARBA" id="ARBA00022932"/>
    </source>
</evidence>
<dbReference type="InterPro" id="IPR036397">
    <property type="entry name" value="RNaseH_sf"/>
</dbReference>
<dbReference type="EC" id="2.7.7.49" evidence="1"/>
<dbReference type="Pfam" id="PF03732">
    <property type="entry name" value="Retrotrans_gag"/>
    <property type="match status" value="1"/>
</dbReference>
<feature type="compositionally biased region" description="Basic residues" evidence="17">
    <location>
        <begin position="59"/>
        <end position="69"/>
    </location>
</feature>
<dbReference type="PROSITE" id="PS50878">
    <property type="entry name" value="RT_POL"/>
    <property type="match status" value="1"/>
</dbReference>
<dbReference type="Gene3D" id="3.30.70.270">
    <property type="match status" value="2"/>
</dbReference>
<dbReference type="Pfam" id="PF17921">
    <property type="entry name" value="Integrase_H2C2"/>
    <property type="match status" value="1"/>
</dbReference>
<dbReference type="CDD" id="cd00303">
    <property type="entry name" value="retropepsin_like"/>
    <property type="match status" value="1"/>
</dbReference>
<dbReference type="FunFam" id="3.10.20.370:FF:000001">
    <property type="entry name" value="Retrovirus-related Pol polyprotein from transposon 17.6-like protein"/>
    <property type="match status" value="1"/>
</dbReference>
<evidence type="ECO:0000256" key="4">
    <source>
        <dbReference type="ARBA" id="ARBA00022695"/>
    </source>
</evidence>
<dbReference type="GO" id="GO:0004190">
    <property type="term" value="F:aspartic-type endopeptidase activity"/>
    <property type="evidence" value="ECO:0007669"/>
    <property type="project" value="UniProtKB-KW"/>
</dbReference>
<dbReference type="GO" id="GO:0015074">
    <property type="term" value="P:DNA integration"/>
    <property type="evidence" value="ECO:0007669"/>
    <property type="project" value="UniProtKB-KW"/>
</dbReference>
<feature type="domain" description="Chromo" evidence="18">
    <location>
        <begin position="1475"/>
        <end position="1528"/>
    </location>
</feature>
<dbReference type="GO" id="GO:0006310">
    <property type="term" value="P:DNA recombination"/>
    <property type="evidence" value="ECO:0007669"/>
    <property type="project" value="UniProtKB-KW"/>
</dbReference>
<dbReference type="SUPFAM" id="SSF57756">
    <property type="entry name" value="Retrovirus zinc finger-like domains"/>
    <property type="match status" value="1"/>
</dbReference>
<dbReference type="InterPro" id="IPR000477">
    <property type="entry name" value="RT_dom"/>
</dbReference>
<dbReference type="SUPFAM" id="SSF53098">
    <property type="entry name" value="Ribonuclease H-like"/>
    <property type="match status" value="1"/>
</dbReference>
<feature type="region of interest" description="Disordered" evidence="17">
    <location>
        <begin position="1"/>
        <end position="21"/>
    </location>
</feature>
<dbReference type="GO" id="GO:0003887">
    <property type="term" value="F:DNA-directed DNA polymerase activity"/>
    <property type="evidence" value="ECO:0007669"/>
    <property type="project" value="UniProtKB-KW"/>
</dbReference>
<dbReference type="Pfam" id="PF24626">
    <property type="entry name" value="SH3_Tf2-1"/>
    <property type="match status" value="1"/>
</dbReference>
<keyword evidence="23" id="KW-1185">Reference proteome</keyword>
<gene>
    <name evidence="22" type="ORF">HanXRQr2_Chr11g0505221</name>
</gene>
<dbReference type="Gene3D" id="3.30.420.10">
    <property type="entry name" value="Ribonuclease H-like superfamily/Ribonuclease H"/>
    <property type="match status" value="1"/>
</dbReference>
<dbReference type="InterPro" id="IPR021109">
    <property type="entry name" value="Peptidase_aspartic_dom_sf"/>
</dbReference>
<feature type="domain" description="CCHC-type" evidence="19">
    <location>
        <begin position="382"/>
        <end position="397"/>
    </location>
</feature>
<keyword evidence="9 22" id="KW-0378">Hydrolase</keyword>
<dbReference type="FunFam" id="3.30.420.10:FF:000032">
    <property type="entry name" value="Retrovirus-related Pol polyprotein from transposon 297-like Protein"/>
    <property type="match status" value="1"/>
</dbReference>
<dbReference type="FunFam" id="3.30.70.270:FF:000020">
    <property type="entry name" value="Transposon Tf2-6 polyprotein-like Protein"/>
    <property type="match status" value="1"/>
</dbReference>
<dbReference type="Pfam" id="PF00078">
    <property type="entry name" value="RVT_1"/>
    <property type="match status" value="1"/>
</dbReference>
<evidence type="ECO:0000256" key="16">
    <source>
        <dbReference type="PROSITE-ProRule" id="PRU00047"/>
    </source>
</evidence>
<keyword evidence="14" id="KW-0238">DNA-binding</keyword>
<keyword evidence="15" id="KW-0233">DNA recombination</keyword>
<feature type="compositionally biased region" description="Basic and acidic residues" evidence="17">
    <location>
        <begin position="1"/>
        <end position="19"/>
    </location>
</feature>
<evidence type="ECO:0000256" key="6">
    <source>
        <dbReference type="ARBA" id="ARBA00022723"/>
    </source>
</evidence>
<dbReference type="Gene3D" id="3.10.20.370">
    <property type="match status" value="1"/>
</dbReference>
<dbReference type="CDD" id="cd09274">
    <property type="entry name" value="RNase_HI_RT_Ty3"/>
    <property type="match status" value="1"/>
</dbReference>
<dbReference type="InterPro" id="IPR050951">
    <property type="entry name" value="Retrovirus_Pol_polyprotein"/>
</dbReference>
<keyword evidence="16" id="KW-0863">Zinc-finger</keyword>
<dbReference type="GO" id="GO:0008270">
    <property type="term" value="F:zinc ion binding"/>
    <property type="evidence" value="ECO:0007669"/>
    <property type="project" value="UniProtKB-KW"/>
</dbReference>
<dbReference type="SUPFAM" id="SSF56672">
    <property type="entry name" value="DNA/RNA polymerases"/>
    <property type="match status" value="1"/>
</dbReference>
<keyword evidence="8" id="KW-0255">Endonuclease</keyword>
<evidence type="ECO:0000256" key="3">
    <source>
        <dbReference type="ARBA" id="ARBA00022679"/>
    </source>
</evidence>
<evidence type="ECO:0000313" key="23">
    <source>
        <dbReference type="Proteomes" id="UP000215914"/>
    </source>
</evidence>
<keyword evidence="3 22" id="KW-0808">Transferase</keyword>
<dbReference type="InterPro" id="IPR001878">
    <property type="entry name" value="Znf_CCHC"/>
</dbReference>
<dbReference type="InterPro" id="IPR000953">
    <property type="entry name" value="Chromo/chromo_shadow_dom"/>
</dbReference>
<dbReference type="GO" id="GO:0003677">
    <property type="term" value="F:DNA binding"/>
    <property type="evidence" value="ECO:0007669"/>
    <property type="project" value="UniProtKB-KW"/>
</dbReference>
<feature type="compositionally biased region" description="Basic and acidic residues" evidence="17">
    <location>
        <begin position="290"/>
        <end position="308"/>
    </location>
</feature>
<dbReference type="EMBL" id="MNCJ02000326">
    <property type="protein sequence ID" value="KAF5783203.1"/>
    <property type="molecule type" value="Genomic_DNA"/>
</dbReference>
<dbReference type="PANTHER" id="PTHR37984:SF5">
    <property type="entry name" value="PROTEIN NYNRIN-LIKE"/>
    <property type="match status" value="1"/>
</dbReference>
<proteinExistence type="predicted"/>
<feature type="compositionally biased region" description="Basic and acidic residues" evidence="17">
    <location>
        <begin position="315"/>
        <end position="335"/>
    </location>
</feature>
<accession>A0A9K3N1N1</accession>
<keyword evidence="11" id="KW-0229">DNA integration</keyword>
<dbReference type="CDD" id="cd01647">
    <property type="entry name" value="RT_LTR"/>
    <property type="match status" value="1"/>
</dbReference>
<feature type="domain" description="Reverse transcriptase" evidence="20">
    <location>
        <begin position="648"/>
        <end position="827"/>
    </location>
</feature>
<dbReference type="SMART" id="SM00343">
    <property type="entry name" value="ZnF_C2HC"/>
    <property type="match status" value="2"/>
</dbReference>
<comment type="caution">
    <text evidence="22">The sequence shown here is derived from an EMBL/GenBank/DDBJ whole genome shotgun (WGS) entry which is preliminary data.</text>
</comment>
<dbReference type="Gramene" id="mRNA:HanXRQr2_Chr11g0505221">
    <property type="protein sequence ID" value="CDS:HanXRQr2_Chr11g0505221.1"/>
    <property type="gene ID" value="HanXRQr2_Chr11g0505221"/>
</dbReference>
<dbReference type="InterPro" id="IPR056924">
    <property type="entry name" value="SH3_Tf2-1"/>
</dbReference>
<dbReference type="FunFam" id="3.10.10.10:FF:000007">
    <property type="entry name" value="Retrovirus-related Pol polyprotein from transposon 17.6-like Protein"/>
    <property type="match status" value="1"/>
</dbReference>
<feature type="region of interest" description="Disordered" evidence="17">
    <location>
        <begin position="42"/>
        <end position="101"/>
    </location>
</feature>
<evidence type="ECO:0000256" key="7">
    <source>
        <dbReference type="ARBA" id="ARBA00022750"/>
    </source>
</evidence>
<dbReference type="InterPro" id="IPR041588">
    <property type="entry name" value="Integrase_H2C2"/>
</dbReference>
<keyword evidence="6" id="KW-0479">Metal-binding</keyword>
<sequence length="1528" mass="174552">MARSDEVSSRPKENNDEAKIQITSAELKALVNEAVAEALERKYNDYSETQSRTLSSSHTKTKTQSKSRGKPPSVQPKPKKEETKKDDDRHSSNENDNYSKKIVLKDAPRAKGCTYKYFVSCKPRDFTGEKGAVDCMIWLDEMETVVDISGCAEKDIVKFVTQSFKGDALQWWKSLIQATGKIPLYSMSWEQLVALIKENYCPQHEVEGIESEFLSLVMKNLDCQAYLTTFNTLSRLVPYLVTPEPKRIARFIGGLAPEIKASVKASRPTTFRSVADISLSLTKDVVRQRSLRASDAEKRKREDDGSRRSDKKHKGNEDRKKGSGSKRDQQSGEKPRCKICRKHHFGKCRQESRSQSQQKLCGICKSPDHKALDCKKLKDATCYNCNEKGHIRPNCPKLARKADEGKKTNARVFRMDAKEAIQDDNVITGTFLINDIYARVLFDSGADRSFVDNKFCELLKLPVKTLSTIYEVELADGSIETVSAILDECVLSIRNHSFPLSLLPFKLAGFDVVLGMDWLSRNQAQIMCSKKQVVVKTPSGESLAIQGDTRHGMPEHVAMLKASGCTSKGCVIYMARVTIDEKKPRIEDIPVISDYPEVFPEELPGLPPDRQVEFRIDIIPGTAPVARAPYRLAPTEMKELRAQLDDLLAKGFIRPSSSPWGAPILFVKKKDGSMRLCIDYRELNKVTIKNRYPLPRIDDLFDQLQGASYFSKIDLRSGYHQLKVKEEDVHKTAFRTRYGHYEFLVMPFGLTNAPAAFMDLMNRVCKPYLDKFVIVFIDDILIYSKNQDDHEKHLRCILKLLHQEKLYAKFSKCEFWLREVQFLGHVVSERGIQVDPAKIEAIMNWQEPKTPSEIRSFLGLAGYYRRFIENFSRIAAPLTSLTRKNIKFNWGPKQQESFDILKQKLSNAPVLTLPEGIEEFVVYCDASHTGMGCVLMQKGKVIAYASRQLKVHEKNYTTHDLELGAVVFALKLWRHYLYGTKCVIYSDHKSLQHLFNQKELNMRQRRWMETLNDYDCEIKYHPGKANVVADALSRKERIKPIRINAKSIEVRNSLHERLLAAQKEAVLEANYPNENLGVTEEQLSYDKSGMLRLNGRIWVPVFGGLRDVILKEAHSSKYSVHPGADKMYQDLRANYWWIGLKKSIATHVAKCLTCAQVKAEHQKPAGLLHQPEIPTWKWEMVTMDFITKLPKTSKGNDTIWVIVDRLTKSAHFLPIRETFSSDMLAQLYVDKIVALHGVPVSIISDRDTRYTSHFWKSFQTSLGTQLNFSTAYHPQTDGQSERTIQTLEDMLRACVIDLGGSWDRHLPLIEFSYNNSYHTSIKAAPFEALYGRKCRTPICWAEVGDIQVSGPELVLETTDKITQITEHLKAARDRQKSYADGKRKSLKFEVGDKVLLKVSPWKGVMRFGKKGKLSPRYIGPFEIIECVGSVAYKLNLPEELSGIHNVFHICNLKKCLADESLVIPHTDVHINESLKFIEKPVSIEDRQVKKLRRKHVPIVKVKWEGRRGPDYTWELESTMKEKYPQLFQ</sequence>
<dbReference type="Gene3D" id="3.10.10.10">
    <property type="entry name" value="HIV Type 1 Reverse Transcriptase, subunit A, domain 1"/>
    <property type="match status" value="1"/>
</dbReference>
<dbReference type="SUPFAM" id="SSF50630">
    <property type="entry name" value="Acid proteases"/>
    <property type="match status" value="1"/>
</dbReference>
<evidence type="ECO:0000256" key="14">
    <source>
        <dbReference type="ARBA" id="ARBA00023125"/>
    </source>
</evidence>
<evidence type="ECO:0000256" key="2">
    <source>
        <dbReference type="ARBA" id="ARBA00022670"/>
    </source>
</evidence>
<feature type="domain" description="Integrase catalytic" evidence="21">
    <location>
        <begin position="1170"/>
        <end position="1333"/>
    </location>
</feature>
<dbReference type="PROSITE" id="PS50158">
    <property type="entry name" value="ZF_CCHC"/>
    <property type="match status" value="1"/>
</dbReference>
<dbReference type="InterPro" id="IPR043502">
    <property type="entry name" value="DNA/RNA_pol_sf"/>
</dbReference>
<keyword evidence="16" id="KW-0862">Zinc</keyword>
<dbReference type="Pfam" id="PF00098">
    <property type="entry name" value="zf-CCHC"/>
    <property type="match status" value="1"/>
</dbReference>
<evidence type="ECO:0000256" key="17">
    <source>
        <dbReference type="SAM" id="MobiDB-lite"/>
    </source>
</evidence>
<evidence type="ECO:0000256" key="12">
    <source>
        <dbReference type="ARBA" id="ARBA00022918"/>
    </source>
</evidence>
<evidence type="ECO:0000256" key="9">
    <source>
        <dbReference type="ARBA" id="ARBA00022801"/>
    </source>
</evidence>
<evidence type="ECO:0000256" key="10">
    <source>
        <dbReference type="ARBA" id="ARBA00022842"/>
    </source>
</evidence>
<dbReference type="InterPro" id="IPR005162">
    <property type="entry name" value="Retrotrans_gag_dom"/>
</dbReference>
<dbReference type="InterPro" id="IPR001584">
    <property type="entry name" value="Integrase_cat-core"/>
</dbReference>
<dbReference type="GO" id="GO:0004519">
    <property type="term" value="F:endonuclease activity"/>
    <property type="evidence" value="ECO:0007669"/>
    <property type="project" value="UniProtKB-KW"/>
</dbReference>
<keyword evidence="13" id="KW-0239">DNA-directed DNA polymerase</keyword>
<organism evidence="22 23">
    <name type="scientific">Helianthus annuus</name>
    <name type="common">Common sunflower</name>
    <dbReference type="NCBI Taxonomy" id="4232"/>
    <lineage>
        <taxon>Eukaryota</taxon>
        <taxon>Viridiplantae</taxon>
        <taxon>Streptophyta</taxon>
        <taxon>Embryophyta</taxon>
        <taxon>Tracheophyta</taxon>
        <taxon>Spermatophyta</taxon>
        <taxon>Magnoliopsida</taxon>
        <taxon>eudicotyledons</taxon>
        <taxon>Gunneridae</taxon>
        <taxon>Pentapetalae</taxon>
        <taxon>asterids</taxon>
        <taxon>campanulids</taxon>
        <taxon>Asterales</taxon>
        <taxon>Asteraceae</taxon>
        <taxon>Asteroideae</taxon>
        <taxon>Heliantheae alliance</taxon>
        <taxon>Heliantheae</taxon>
        <taxon>Helianthus</taxon>
    </lineage>
</organism>
<dbReference type="Proteomes" id="UP000215914">
    <property type="component" value="Unassembled WGS sequence"/>
</dbReference>
<evidence type="ECO:0000259" key="21">
    <source>
        <dbReference type="PROSITE" id="PS50994"/>
    </source>
</evidence>
<evidence type="ECO:0000256" key="1">
    <source>
        <dbReference type="ARBA" id="ARBA00012493"/>
    </source>
</evidence>
<dbReference type="PROSITE" id="PS50013">
    <property type="entry name" value="CHROMO_2"/>
    <property type="match status" value="1"/>
</dbReference>
<feature type="region of interest" description="Disordered" evidence="17">
    <location>
        <begin position="290"/>
        <end position="335"/>
    </location>
</feature>
<keyword evidence="10" id="KW-0460">Magnesium</keyword>
<dbReference type="GO" id="GO:0003964">
    <property type="term" value="F:RNA-directed DNA polymerase activity"/>
    <property type="evidence" value="ECO:0007669"/>
    <property type="project" value="UniProtKB-KW"/>
</dbReference>
<dbReference type="InterPro" id="IPR041373">
    <property type="entry name" value="RT_RNaseH"/>
</dbReference>
<evidence type="ECO:0000259" key="18">
    <source>
        <dbReference type="PROSITE" id="PS50013"/>
    </source>
</evidence>
<evidence type="ECO:0000256" key="11">
    <source>
        <dbReference type="ARBA" id="ARBA00022908"/>
    </source>
</evidence>
<keyword evidence="2" id="KW-0645">Protease</keyword>
<dbReference type="Pfam" id="PF08284">
    <property type="entry name" value="RVP_2"/>
    <property type="match status" value="1"/>
</dbReference>
<evidence type="ECO:0000259" key="20">
    <source>
        <dbReference type="PROSITE" id="PS50878"/>
    </source>
</evidence>
<dbReference type="GO" id="GO:0006508">
    <property type="term" value="P:proteolysis"/>
    <property type="evidence" value="ECO:0007669"/>
    <property type="project" value="UniProtKB-KW"/>
</dbReference>
<keyword evidence="4 22" id="KW-0548">Nucleotidyltransferase</keyword>
<evidence type="ECO:0000256" key="8">
    <source>
        <dbReference type="ARBA" id="ARBA00022759"/>
    </source>
</evidence>
<keyword evidence="7" id="KW-0064">Aspartyl protease</keyword>
<dbReference type="InterPro" id="IPR043128">
    <property type="entry name" value="Rev_trsase/Diguanyl_cyclase"/>
</dbReference>
<reference evidence="22" key="1">
    <citation type="journal article" date="2017" name="Nature">
        <title>The sunflower genome provides insights into oil metabolism, flowering and Asterid evolution.</title>
        <authorList>
            <person name="Badouin H."/>
            <person name="Gouzy J."/>
            <person name="Grassa C.J."/>
            <person name="Murat F."/>
            <person name="Staton S.E."/>
            <person name="Cottret L."/>
            <person name="Lelandais-Briere C."/>
            <person name="Owens G.L."/>
            <person name="Carrere S."/>
            <person name="Mayjonade B."/>
            <person name="Legrand L."/>
            <person name="Gill N."/>
            <person name="Kane N.C."/>
            <person name="Bowers J.E."/>
            <person name="Hubner S."/>
            <person name="Bellec A."/>
            <person name="Berard A."/>
            <person name="Berges H."/>
            <person name="Blanchet N."/>
            <person name="Boniface M.C."/>
            <person name="Brunel D."/>
            <person name="Catrice O."/>
            <person name="Chaidir N."/>
            <person name="Claudel C."/>
            <person name="Donnadieu C."/>
            <person name="Faraut T."/>
            <person name="Fievet G."/>
            <person name="Helmstetter N."/>
            <person name="King M."/>
            <person name="Knapp S.J."/>
            <person name="Lai Z."/>
            <person name="Le Paslier M.C."/>
            <person name="Lippi Y."/>
            <person name="Lorenzon L."/>
            <person name="Mandel J.R."/>
            <person name="Marage G."/>
            <person name="Marchand G."/>
            <person name="Marquand E."/>
            <person name="Bret-Mestries E."/>
            <person name="Morien E."/>
            <person name="Nambeesan S."/>
            <person name="Nguyen T."/>
            <person name="Pegot-Espagnet P."/>
            <person name="Pouilly N."/>
            <person name="Raftis F."/>
            <person name="Sallet E."/>
            <person name="Schiex T."/>
            <person name="Thomas J."/>
            <person name="Vandecasteele C."/>
            <person name="Vares D."/>
            <person name="Vear F."/>
            <person name="Vautrin S."/>
            <person name="Crespi M."/>
            <person name="Mangin B."/>
            <person name="Burke J.M."/>
            <person name="Salse J."/>
            <person name="Munos S."/>
            <person name="Vincourt P."/>
            <person name="Rieseberg L.H."/>
            <person name="Langlade N.B."/>
        </authorList>
    </citation>
    <scope>NUCLEOTIDE SEQUENCE</scope>
    <source>
        <tissue evidence="22">Leaves</tissue>
    </source>
</reference>
<reference evidence="22" key="2">
    <citation type="submission" date="2020-06" db="EMBL/GenBank/DDBJ databases">
        <title>Helianthus annuus Genome sequencing and assembly Release 2.</title>
        <authorList>
            <person name="Gouzy J."/>
            <person name="Langlade N."/>
            <person name="Munos S."/>
        </authorList>
    </citation>
    <scope>NUCLEOTIDE SEQUENCE</scope>
    <source>
        <tissue evidence="22">Leaves</tissue>
    </source>
</reference>
<keyword evidence="5" id="KW-0540">Nuclease</keyword>
<protein>
    <recommendedName>
        <fullName evidence="1">RNA-directed DNA polymerase</fullName>
        <ecNumber evidence="1">2.7.7.49</ecNumber>
    </recommendedName>
</protein>
<dbReference type="Gene3D" id="2.40.70.10">
    <property type="entry name" value="Acid Proteases"/>
    <property type="match status" value="1"/>
</dbReference>
<keyword evidence="12" id="KW-0695">RNA-directed DNA polymerase</keyword>
<feature type="compositionally biased region" description="Basic and acidic residues" evidence="17">
    <location>
        <begin position="78"/>
        <end position="101"/>
    </location>
</feature>
<evidence type="ECO:0000259" key="19">
    <source>
        <dbReference type="PROSITE" id="PS50158"/>
    </source>
</evidence>
<dbReference type="PANTHER" id="PTHR37984">
    <property type="entry name" value="PROTEIN CBG26694"/>
    <property type="match status" value="1"/>
</dbReference>
<evidence type="ECO:0000313" key="22">
    <source>
        <dbReference type="EMBL" id="KAF5783203.1"/>
    </source>
</evidence>
<dbReference type="Gene3D" id="4.10.60.10">
    <property type="entry name" value="Zinc finger, CCHC-type"/>
    <property type="match status" value="1"/>
</dbReference>
<dbReference type="Pfam" id="PF17917">
    <property type="entry name" value="RT_RNaseH"/>
    <property type="match status" value="1"/>
</dbReference>
<name>A0A9K3N1N1_HELAN</name>
<evidence type="ECO:0000256" key="15">
    <source>
        <dbReference type="ARBA" id="ARBA00023172"/>
    </source>
</evidence>
<dbReference type="InterPro" id="IPR012337">
    <property type="entry name" value="RNaseH-like_sf"/>
</dbReference>
<dbReference type="PROSITE" id="PS50994">
    <property type="entry name" value="INTEGRASE"/>
    <property type="match status" value="1"/>
</dbReference>
<evidence type="ECO:0000256" key="5">
    <source>
        <dbReference type="ARBA" id="ARBA00022722"/>
    </source>
</evidence>
<dbReference type="InterPro" id="IPR036875">
    <property type="entry name" value="Znf_CCHC_sf"/>
</dbReference>
<dbReference type="Gene3D" id="1.10.340.70">
    <property type="match status" value="1"/>
</dbReference>